<dbReference type="Pfam" id="PF05050">
    <property type="entry name" value="Methyltransf_21"/>
    <property type="match status" value="1"/>
</dbReference>
<name>V4RG68_9HYPH</name>
<sequence>MPGTWLGRRSAMLLRRIALMTLRRPVDDVIYGRRMRLYPFNNVCEKRVLFTPQFFDPVERAILSACATEDFVFIDIGANVGLYSLFVAGLAPRGQILAVEPQPDMFERLLYNIAQNDAGTIKALRCALADREGELTLFVEDQNRGESSIKFLGSEEGSGNAIKVPARTLLGVIREEGFARIDAIKIDVEGAEDLVMTEFLEEAPEELLPSLIIIENAQARWQVDLIGLMEKRGYHVIATTRLNLVLEKGIVHRPDELLQAVARGGSDEYGKGALGRRP</sequence>
<reference evidence="2 3" key="1">
    <citation type="journal article" date="2014" name="Genome Announc.">
        <title>Draft Genome Sequence of Lutibaculum baratangense Strain AMV1T, Isolated from a Mud Volcano in Andamans, India.</title>
        <authorList>
            <person name="Singh A."/>
            <person name="Sreenivas A."/>
            <person name="Sathyanarayana Reddy G."/>
            <person name="Pinnaka A.K."/>
            <person name="Shivaji S."/>
        </authorList>
    </citation>
    <scope>NUCLEOTIDE SEQUENCE [LARGE SCALE GENOMIC DNA]</scope>
    <source>
        <strain evidence="2 3">AMV1</strain>
    </source>
</reference>
<evidence type="ECO:0000259" key="1">
    <source>
        <dbReference type="Pfam" id="PF05050"/>
    </source>
</evidence>
<organism evidence="2 3">
    <name type="scientific">Lutibaculum baratangense AMV1</name>
    <dbReference type="NCBI Taxonomy" id="631454"/>
    <lineage>
        <taxon>Bacteria</taxon>
        <taxon>Pseudomonadati</taxon>
        <taxon>Pseudomonadota</taxon>
        <taxon>Alphaproteobacteria</taxon>
        <taxon>Hyphomicrobiales</taxon>
        <taxon>Tepidamorphaceae</taxon>
        <taxon>Lutibaculum</taxon>
    </lineage>
</organism>
<dbReference type="EMBL" id="AWXZ01000026">
    <property type="protein sequence ID" value="ESR25141.1"/>
    <property type="molecule type" value="Genomic_DNA"/>
</dbReference>
<dbReference type="NCBIfam" id="TIGR01444">
    <property type="entry name" value="fkbM_fam"/>
    <property type="match status" value="1"/>
</dbReference>
<evidence type="ECO:0000313" key="3">
    <source>
        <dbReference type="Proteomes" id="UP000017819"/>
    </source>
</evidence>
<keyword evidence="3" id="KW-1185">Reference proteome</keyword>
<comment type="caution">
    <text evidence="2">The sequence shown here is derived from an EMBL/GenBank/DDBJ whole genome shotgun (WGS) entry which is preliminary data.</text>
</comment>
<gene>
    <name evidence="2" type="ORF">N177_2015</name>
</gene>
<dbReference type="AlphaFoldDB" id="V4RG68"/>
<proteinExistence type="predicted"/>
<dbReference type="PANTHER" id="PTHR34203:SF15">
    <property type="entry name" value="SLL1173 PROTEIN"/>
    <property type="match status" value="1"/>
</dbReference>
<dbReference type="Proteomes" id="UP000017819">
    <property type="component" value="Unassembled WGS sequence"/>
</dbReference>
<dbReference type="InterPro" id="IPR029063">
    <property type="entry name" value="SAM-dependent_MTases_sf"/>
</dbReference>
<protein>
    <recommendedName>
        <fullName evidence="1">Methyltransferase FkbM domain-containing protein</fullName>
    </recommendedName>
</protein>
<evidence type="ECO:0000313" key="2">
    <source>
        <dbReference type="EMBL" id="ESR25141.1"/>
    </source>
</evidence>
<dbReference type="STRING" id="631454.N177_2015"/>
<dbReference type="SUPFAM" id="SSF53335">
    <property type="entry name" value="S-adenosyl-L-methionine-dependent methyltransferases"/>
    <property type="match status" value="1"/>
</dbReference>
<dbReference type="InterPro" id="IPR006342">
    <property type="entry name" value="FkbM_mtfrase"/>
</dbReference>
<dbReference type="PANTHER" id="PTHR34203">
    <property type="entry name" value="METHYLTRANSFERASE, FKBM FAMILY PROTEIN"/>
    <property type="match status" value="1"/>
</dbReference>
<feature type="domain" description="Methyltransferase FkbM" evidence="1">
    <location>
        <begin position="75"/>
        <end position="235"/>
    </location>
</feature>
<dbReference type="PATRIC" id="fig|631454.5.peg.1993"/>
<dbReference type="Gene3D" id="3.40.50.150">
    <property type="entry name" value="Vaccinia Virus protein VP39"/>
    <property type="match status" value="1"/>
</dbReference>
<dbReference type="InterPro" id="IPR052514">
    <property type="entry name" value="SAM-dependent_MTase"/>
</dbReference>
<accession>V4RG68</accession>
<dbReference type="eggNOG" id="COG4123">
    <property type="taxonomic scope" value="Bacteria"/>
</dbReference>